<proteinExistence type="predicted"/>
<dbReference type="EMBL" id="JRRC01464893">
    <property type="protein sequence ID" value="KHG07011.1"/>
    <property type="molecule type" value="Genomic_DNA"/>
</dbReference>
<evidence type="ECO:0000313" key="1">
    <source>
        <dbReference type="EMBL" id="KHG07011.1"/>
    </source>
</evidence>
<comment type="caution">
    <text evidence="1">The sequence shown here is derived from an EMBL/GenBank/DDBJ whole genome shotgun (WGS) entry which is preliminary data.</text>
</comment>
<keyword evidence="2" id="KW-1185">Reference proteome</keyword>
<accession>A0A0B0N7C0</accession>
<keyword evidence="1" id="KW-0808">Transferase</keyword>
<organism evidence="1 2">
    <name type="scientific">Gossypium arboreum</name>
    <name type="common">Tree cotton</name>
    <name type="synonym">Gossypium nanking</name>
    <dbReference type="NCBI Taxonomy" id="29729"/>
    <lineage>
        <taxon>Eukaryota</taxon>
        <taxon>Viridiplantae</taxon>
        <taxon>Streptophyta</taxon>
        <taxon>Embryophyta</taxon>
        <taxon>Tracheophyta</taxon>
        <taxon>Spermatophyta</taxon>
        <taxon>Magnoliopsida</taxon>
        <taxon>eudicotyledons</taxon>
        <taxon>Gunneridae</taxon>
        <taxon>Pentapetalae</taxon>
        <taxon>rosids</taxon>
        <taxon>malvids</taxon>
        <taxon>Malvales</taxon>
        <taxon>Malvaceae</taxon>
        <taxon>Malvoideae</taxon>
        <taxon>Gossypium</taxon>
    </lineage>
</organism>
<sequence>MEKRGRCQCHIPDMVIHETLINANAMSQTWSYMGSHISMLMPYPRYGLIRDLINPKAMIIVPKIFLRFNRRPSTQTFVGQHRQYLQRKIYNSCNIKC</sequence>
<reference evidence="2" key="1">
    <citation type="submission" date="2014-09" db="EMBL/GenBank/DDBJ databases">
        <authorList>
            <person name="Mudge J."/>
            <person name="Ramaraj T."/>
            <person name="Lindquist I.E."/>
            <person name="Bharti A.K."/>
            <person name="Sundararajan A."/>
            <person name="Cameron C.T."/>
            <person name="Woodward J.E."/>
            <person name="May G.D."/>
            <person name="Brubaker C."/>
            <person name="Broadhvest J."/>
            <person name="Wilkins T.A."/>
        </authorList>
    </citation>
    <scope>NUCLEOTIDE SEQUENCE</scope>
    <source>
        <strain evidence="2">cv. AKA8401</strain>
    </source>
</reference>
<dbReference type="GO" id="GO:0016301">
    <property type="term" value="F:kinase activity"/>
    <property type="evidence" value="ECO:0007669"/>
    <property type="project" value="UniProtKB-KW"/>
</dbReference>
<evidence type="ECO:0000313" key="2">
    <source>
        <dbReference type="Proteomes" id="UP000032142"/>
    </source>
</evidence>
<name>A0A0B0N7C0_GOSAR</name>
<protein>
    <submittedName>
        <fullName evidence="1">Putative serine/threonine-protein kinase</fullName>
    </submittedName>
</protein>
<gene>
    <name evidence="1" type="ORF">F383_33742</name>
</gene>
<dbReference type="AlphaFoldDB" id="A0A0B0N7C0"/>
<dbReference type="Proteomes" id="UP000032142">
    <property type="component" value="Unassembled WGS sequence"/>
</dbReference>
<keyword evidence="1" id="KW-0418">Kinase</keyword>